<dbReference type="STRING" id="1141098.A0A1Y2E1D1"/>
<name>A0A1Y2E1D1_9PEZI</name>
<dbReference type="PROSITE" id="PS50014">
    <property type="entry name" value="BROMODOMAIN_2"/>
    <property type="match status" value="1"/>
</dbReference>
<feature type="region of interest" description="Disordered" evidence="3">
    <location>
        <begin position="218"/>
        <end position="271"/>
    </location>
</feature>
<dbReference type="OrthoDB" id="21449at2759"/>
<comment type="caution">
    <text evidence="6">The sequence shown here is derived from an EMBL/GenBank/DDBJ whole genome shotgun (WGS) entry which is preliminary data.</text>
</comment>
<dbReference type="GO" id="GO:0006338">
    <property type="term" value="P:chromatin remodeling"/>
    <property type="evidence" value="ECO:0007669"/>
    <property type="project" value="TreeGrafter"/>
</dbReference>
<proteinExistence type="predicted"/>
<feature type="domain" description="BTB" evidence="5">
    <location>
        <begin position="21"/>
        <end position="90"/>
    </location>
</feature>
<evidence type="ECO:0000256" key="1">
    <source>
        <dbReference type="ARBA" id="ARBA00023117"/>
    </source>
</evidence>
<protein>
    <submittedName>
        <fullName evidence="6">Bromodomain-containing protein</fullName>
    </submittedName>
</protein>
<evidence type="ECO:0000256" key="3">
    <source>
        <dbReference type="SAM" id="MobiDB-lite"/>
    </source>
</evidence>
<evidence type="ECO:0000313" key="6">
    <source>
        <dbReference type="EMBL" id="ORY65348.1"/>
    </source>
</evidence>
<dbReference type="PANTHER" id="PTHR22880">
    <property type="entry name" value="FALZ-RELATED BROMODOMAIN-CONTAINING PROTEINS"/>
    <property type="match status" value="1"/>
</dbReference>
<dbReference type="PANTHER" id="PTHR22880:SF225">
    <property type="entry name" value="BROMODOMAIN-CONTAINING PROTEIN BET-1-RELATED"/>
    <property type="match status" value="1"/>
</dbReference>
<reference evidence="6 7" key="1">
    <citation type="submission" date="2016-07" db="EMBL/GenBank/DDBJ databases">
        <title>Pervasive Adenine N6-methylation of Active Genes in Fungi.</title>
        <authorList>
            <consortium name="DOE Joint Genome Institute"/>
            <person name="Mondo S.J."/>
            <person name="Dannebaum R.O."/>
            <person name="Kuo R.C."/>
            <person name="Labutti K."/>
            <person name="Haridas S."/>
            <person name="Kuo A."/>
            <person name="Salamov A."/>
            <person name="Ahrendt S.R."/>
            <person name="Lipzen A."/>
            <person name="Sullivan W."/>
            <person name="Andreopoulos W.B."/>
            <person name="Clum A."/>
            <person name="Lindquist E."/>
            <person name="Daum C."/>
            <person name="Ramamoorthy G.K."/>
            <person name="Gryganskyi A."/>
            <person name="Culley D."/>
            <person name="Magnuson J.K."/>
            <person name="James T.Y."/>
            <person name="O'Malley M.A."/>
            <person name="Stajich J.E."/>
            <person name="Spatafora J.W."/>
            <person name="Visel A."/>
            <person name="Grigoriev I.V."/>
        </authorList>
    </citation>
    <scope>NUCLEOTIDE SEQUENCE [LARGE SCALE GENOMIC DNA]</scope>
    <source>
        <strain evidence="6 7">CBS 129021</strain>
    </source>
</reference>
<dbReference type="GO" id="GO:0005634">
    <property type="term" value="C:nucleus"/>
    <property type="evidence" value="ECO:0007669"/>
    <property type="project" value="TreeGrafter"/>
</dbReference>
<dbReference type="InterPro" id="IPR000210">
    <property type="entry name" value="BTB/POZ_dom"/>
</dbReference>
<dbReference type="GeneID" id="63778260"/>
<dbReference type="SUPFAM" id="SSF54695">
    <property type="entry name" value="POZ domain"/>
    <property type="match status" value="1"/>
</dbReference>
<keyword evidence="1 2" id="KW-0103">Bromodomain</keyword>
<sequence>MASQSGDDTPVAFSWRDPHVTFVIILVGPDEQPFAIQQDFLCAKSSYFREYFAQQGDSQLETLTKYPDTTTQAFGLAQHFMFTGEILLQQETLPGYDVLIDAWKLGNELRINGMCEKVLDAMKELRLVTNHIPAPAVLAAVWKETPEGSSIRDLFLTWTAEYIRSSESRSEFSKSLPQEVLSELVVAMSRLDSTPFIQVNPDKTPDGLTQRKNVHYLEAEESEGESREKAPKHRHSDVLPGRPGRKPGPRSSLPSNKIVKGRRASSNVAGDKQFTTEQKLEFCSDLLSRMLSGPGFWTRLVGPFREPVKPGEDLVPDYFDKVKRPMDLGTIKEKMDRKEYTDENEFCADVRQIFQNCYTYWDETAPMVATCKKFEKTFEEKYSGMSKFLSKLGSEEAA</sequence>
<dbReference type="InterPro" id="IPR001487">
    <property type="entry name" value="Bromodomain"/>
</dbReference>
<evidence type="ECO:0000259" key="4">
    <source>
        <dbReference type="PROSITE" id="PS50014"/>
    </source>
</evidence>
<dbReference type="CDD" id="cd18186">
    <property type="entry name" value="BTB_POZ_ZBTB_KLHL-like"/>
    <property type="match status" value="1"/>
</dbReference>
<dbReference type="PRINTS" id="PR00503">
    <property type="entry name" value="BROMODOMAIN"/>
</dbReference>
<dbReference type="Gene3D" id="1.20.920.10">
    <property type="entry name" value="Bromodomain-like"/>
    <property type="match status" value="1"/>
</dbReference>
<dbReference type="Pfam" id="PF00439">
    <property type="entry name" value="Bromodomain"/>
    <property type="match status" value="1"/>
</dbReference>
<feature type="domain" description="Bromo" evidence="4">
    <location>
        <begin position="303"/>
        <end position="368"/>
    </location>
</feature>
<dbReference type="InterPro" id="IPR011333">
    <property type="entry name" value="SKP1/BTB/POZ_sf"/>
</dbReference>
<dbReference type="GO" id="GO:0000785">
    <property type="term" value="C:chromatin"/>
    <property type="evidence" value="ECO:0007669"/>
    <property type="project" value="TreeGrafter"/>
</dbReference>
<dbReference type="SMART" id="SM00297">
    <property type="entry name" value="BROMO"/>
    <property type="match status" value="1"/>
</dbReference>
<dbReference type="EMBL" id="MCFJ01000006">
    <property type="protein sequence ID" value="ORY65348.1"/>
    <property type="molecule type" value="Genomic_DNA"/>
</dbReference>
<dbReference type="GO" id="GO:0006355">
    <property type="term" value="P:regulation of DNA-templated transcription"/>
    <property type="evidence" value="ECO:0007669"/>
    <property type="project" value="TreeGrafter"/>
</dbReference>
<keyword evidence="7" id="KW-1185">Reference proteome</keyword>
<dbReference type="AlphaFoldDB" id="A0A1Y2E1D1"/>
<dbReference type="InterPro" id="IPR050935">
    <property type="entry name" value="Bromo_chromatin_reader"/>
</dbReference>
<evidence type="ECO:0000256" key="2">
    <source>
        <dbReference type="PROSITE-ProRule" id="PRU00035"/>
    </source>
</evidence>
<organism evidence="6 7">
    <name type="scientific">Pseudomassariella vexata</name>
    <dbReference type="NCBI Taxonomy" id="1141098"/>
    <lineage>
        <taxon>Eukaryota</taxon>
        <taxon>Fungi</taxon>
        <taxon>Dikarya</taxon>
        <taxon>Ascomycota</taxon>
        <taxon>Pezizomycotina</taxon>
        <taxon>Sordariomycetes</taxon>
        <taxon>Xylariomycetidae</taxon>
        <taxon>Amphisphaeriales</taxon>
        <taxon>Pseudomassariaceae</taxon>
        <taxon>Pseudomassariella</taxon>
    </lineage>
</organism>
<dbReference type="Proteomes" id="UP000193689">
    <property type="component" value="Unassembled WGS sequence"/>
</dbReference>
<gene>
    <name evidence="6" type="ORF">BCR38DRAFT_457534</name>
</gene>
<dbReference type="Gene3D" id="3.30.710.10">
    <property type="entry name" value="Potassium Channel Kv1.1, Chain A"/>
    <property type="match status" value="1"/>
</dbReference>
<dbReference type="SUPFAM" id="SSF47370">
    <property type="entry name" value="Bromodomain"/>
    <property type="match status" value="1"/>
</dbReference>
<dbReference type="InParanoid" id="A0A1Y2E1D1"/>
<evidence type="ECO:0000313" key="7">
    <source>
        <dbReference type="Proteomes" id="UP000193689"/>
    </source>
</evidence>
<dbReference type="PROSITE" id="PS50097">
    <property type="entry name" value="BTB"/>
    <property type="match status" value="1"/>
</dbReference>
<dbReference type="RefSeq" id="XP_040716500.1">
    <property type="nucleotide sequence ID" value="XM_040862048.1"/>
</dbReference>
<evidence type="ECO:0000259" key="5">
    <source>
        <dbReference type="PROSITE" id="PS50097"/>
    </source>
</evidence>
<dbReference type="InterPro" id="IPR036427">
    <property type="entry name" value="Bromodomain-like_sf"/>
</dbReference>
<accession>A0A1Y2E1D1</accession>
<dbReference type="Pfam" id="PF00651">
    <property type="entry name" value="BTB"/>
    <property type="match status" value="1"/>
</dbReference>